<reference evidence="1 2" key="1">
    <citation type="submission" date="2019-02" db="EMBL/GenBank/DDBJ databases">
        <title>Deep-cultivation of Planctomycetes and their phenomic and genomic characterization uncovers novel biology.</title>
        <authorList>
            <person name="Wiegand S."/>
            <person name="Jogler M."/>
            <person name="Boedeker C."/>
            <person name="Pinto D."/>
            <person name="Vollmers J."/>
            <person name="Rivas-Marin E."/>
            <person name="Kohn T."/>
            <person name="Peeters S.H."/>
            <person name="Heuer A."/>
            <person name="Rast P."/>
            <person name="Oberbeckmann S."/>
            <person name="Bunk B."/>
            <person name="Jeske O."/>
            <person name="Meyerdierks A."/>
            <person name="Storesund J.E."/>
            <person name="Kallscheuer N."/>
            <person name="Luecker S."/>
            <person name="Lage O.M."/>
            <person name="Pohl T."/>
            <person name="Merkel B.J."/>
            <person name="Hornburger P."/>
            <person name="Mueller R.-W."/>
            <person name="Bruemmer F."/>
            <person name="Labrenz M."/>
            <person name="Spormann A.M."/>
            <person name="Op Den Camp H."/>
            <person name="Overmann J."/>
            <person name="Amann R."/>
            <person name="Jetten M.S.M."/>
            <person name="Mascher T."/>
            <person name="Medema M.H."/>
            <person name="Devos D.P."/>
            <person name="Kaster A.-K."/>
            <person name="Ovreas L."/>
            <person name="Rohde M."/>
            <person name="Galperin M.Y."/>
            <person name="Jogler C."/>
        </authorList>
    </citation>
    <scope>NUCLEOTIDE SEQUENCE [LARGE SCALE GENOMIC DNA]</scope>
    <source>
        <strain evidence="1 2">Pla144</strain>
    </source>
</reference>
<name>A0A5C6C9U5_9BACT</name>
<evidence type="ECO:0000313" key="2">
    <source>
        <dbReference type="Proteomes" id="UP000318437"/>
    </source>
</evidence>
<gene>
    <name evidence="1" type="ORF">Pla144_45800</name>
</gene>
<dbReference type="Gene3D" id="2.60.120.200">
    <property type="match status" value="1"/>
</dbReference>
<organism evidence="1 2">
    <name type="scientific">Bythopirellula polymerisocia</name>
    <dbReference type="NCBI Taxonomy" id="2528003"/>
    <lineage>
        <taxon>Bacteria</taxon>
        <taxon>Pseudomonadati</taxon>
        <taxon>Planctomycetota</taxon>
        <taxon>Planctomycetia</taxon>
        <taxon>Pirellulales</taxon>
        <taxon>Lacipirellulaceae</taxon>
        <taxon>Bythopirellula</taxon>
    </lineage>
</organism>
<dbReference type="Proteomes" id="UP000318437">
    <property type="component" value="Unassembled WGS sequence"/>
</dbReference>
<comment type="caution">
    <text evidence="1">The sequence shown here is derived from an EMBL/GenBank/DDBJ whole genome shotgun (WGS) entry which is preliminary data.</text>
</comment>
<protein>
    <recommendedName>
        <fullName evidence="3">3-keto-disaccharide hydrolase domain-containing protein</fullName>
    </recommendedName>
</protein>
<dbReference type="EMBL" id="SJPS01000010">
    <property type="protein sequence ID" value="TWU21360.1"/>
    <property type="molecule type" value="Genomic_DNA"/>
</dbReference>
<dbReference type="AlphaFoldDB" id="A0A5C6C9U5"/>
<evidence type="ECO:0008006" key="3">
    <source>
        <dbReference type="Google" id="ProtNLM"/>
    </source>
</evidence>
<proteinExistence type="predicted"/>
<sequence length="262" mass="30482">MRYSWQLAVCLLLSWSFVIPVQVEMVSAEETEERNIFEVLLRSEWTCAFFDSSCDDWKLRWFLDGEKAEVTNDVEGITIDATDGYAVLWTKASFEGDLRIEYDFKRIDSHNIGVNIVYIQATGDGQNGHAVDISKWSDRRTKAAMSDYFLNMNTYHISYAAYPNDYIRGRRYLPLKNEGLKGTELSGEIEGTRVFENHEWIHITIIKRYKDLFIEFRHPSKVLLCHFVNQDKPGIDQGHVGLRLMPGRISRFKNFRISKSSN</sequence>
<accession>A0A5C6C9U5</accession>
<keyword evidence="2" id="KW-1185">Reference proteome</keyword>
<evidence type="ECO:0000313" key="1">
    <source>
        <dbReference type="EMBL" id="TWU21360.1"/>
    </source>
</evidence>